<keyword evidence="14" id="KW-0206">Cytoskeleton</keyword>
<dbReference type="GO" id="GO:0005856">
    <property type="term" value="C:cytoskeleton"/>
    <property type="evidence" value="ECO:0007669"/>
    <property type="project" value="UniProtKB-SubCell"/>
</dbReference>
<keyword evidence="7" id="KW-0963">Cytoplasm</keyword>
<keyword evidence="11 16" id="KW-0472">Membrane</keyword>
<keyword evidence="9" id="KW-0735">Signal-anchor</keyword>
<name>A0A9P0E8Q4_NEZVI</name>
<evidence type="ECO:0000256" key="16">
    <source>
        <dbReference type="SAM" id="Phobius"/>
    </source>
</evidence>
<accession>A0A9P0E8Q4</accession>
<dbReference type="PANTHER" id="PTHR21142:SF2">
    <property type="entry name" value="BETA-SARCOGLYCAN"/>
    <property type="match status" value="1"/>
</dbReference>
<sequence>MENHSNLLGLRLGLNSRPSKMPLKKQGIHRDCPFSDTSASGPKIYAFWALVVVLCILAWGNMILTIVIFRVLHLGQGMESMEFIPDHGIIKFYGEAIFEKLYKPDGQIKGFDNSPFEITGRKGAVIFEVEDNKGKIKNTFKIEQNGTHVRGVKSFNVGESFSTNSPNIAGASKNLEAKLVSTGHITSSLDEKLVLRSDMYTRLSGSEGTNIEGKEIFWTADQQVYLKSINGSIMLSGKEGVSIDVTKIPIVRSRSTFLTTQYKVCVCMPQGKLFRVPVSKDFSSHAACYNIDVSPQFDPCM</sequence>
<evidence type="ECO:0000256" key="10">
    <source>
        <dbReference type="ARBA" id="ARBA00022989"/>
    </source>
</evidence>
<evidence type="ECO:0000256" key="1">
    <source>
        <dbReference type="ARBA" id="ARBA00002860"/>
    </source>
</evidence>
<evidence type="ECO:0000256" key="6">
    <source>
        <dbReference type="ARBA" id="ARBA00022475"/>
    </source>
</evidence>
<dbReference type="Proteomes" id="UP001152798">
    <property type="component" value="Chromosome 1"/>
</dbReference>
<organism evidence="17 18">
    <name type="scientific">Nezara viridula</name>
    <name type="common">Southern green stink bug</name>
    <name type="synonym">Cimex viridulus</name>
    <dbReference type="NCBI Taxonomy" id="85310"/>
    <lineage>
        <taxon>Eukaryota</taxon>
        <taxon>Metazoa</taxon>
        <taxon>Ecdysozoa</taxon>
        <taxon>Arthropoda</taxon>
        <taxon>Hexapoda</taxon>
        <taxon>Insecta</taxon>
        <taxon>Pterygota</taxon>
        <taxon>Neoptera</taxon>
        <taxon>Paraneoptera</taxon>
        <taxon>Hemiptera</taxon>
        <taxon>Heteroptera</taxon>
        <taxon>Panheteroptera</taxon>
        <taxon>Pentatomomorpha</taxon>
        <taxon>Pentatomoidea</taxon>
        <taxon>Pentatomidae</taxon>
        <taxon>Pentatominae</taxon>
        <taxon>Nezara</taxon>
    </lineage>
</organism>
<evidence type="ECO:0000256" key="3">
    <source>
        <dbReference type="ARBA" id="ARBA00004274"/>
    </source>
</evidence>
<comment type="similarity">
    <text evidence="4">Belongs to the sarcoglycan beta/delta/gamma/zeta family.</text>
</comment>
<evidence type="ECO:0000256" key="11">
    <source>
        <dbReference type="ARBA" id="ARBA00023136"/>
    </source>
</evidence>
<evidence type="ECO:0000256" key="7">
    <source>
        <dbReference type="ARBA" id="ARBA00022490"/>
    </source>
</evidence>
<keyword evidence="10 16" id="KW-1133">Transmembrane helix</keyword>
<dbReference type="AlphaFoldDB" id="A0A9P0E8Q4"/>
<gene>
    <name evidence="17" type="ORF">NEZAVI_LOCUS1729</name>
</gene>
<dbReference type="Pfam" id="PF04790">
    <property type="entry name" value="Sarcoglycan_1"/>
    <property type="match status" value="1"/>
</dbReference>
<evidence type="ECO:0000256" key="5">
    <source>
        <dbReference type="ARBA" id="ARBA00015329"/>
    </source>
</evidence>
<dbReference type="GO" id="GO:0007517">
    <property type="term" value="P:muscle organ development"/>
    <property type="evidence" value="ECO:0007669"/>
    <property type="project" value="InterPro"/>
</dbReference>
<evidence type="ECO:0000256" key="9">
    <source>
        <dbReference type="ARBA" id="ARBA00022968"/>
    </source>
</evidence>
<evidence type="ECO:0000313" key="18">
    <source>
        <dbReference type="Proteomes" id="UP001152798"/>
    </source>
</evidence>
<evidence type="ECO:0000256" key="2">
    <source>
        <dbReference type="ARBA" id="ARBA00004245"/>
    </source>
</evidence>
<dbReference type="GO" id="GO:0042383">
    <property type="term" value="C:sarcolemma"/>
    <property type="evidence" value="ECO:0007669"/>
    <property type="project" value="UniProtKB-SubCell"/>
</dbReference>
<dbReference type="OrthoDB" id="5843723at2759"/>
<dbReference type="InterPro" id="IPR027659">
    <property type="entry name" value="Sgcb"/>
</dbReference>
<dbReference type="InterPro" id="IPR006875">
    <property type="entry name" value="Sarcoglycan"/>
</dbReference>
<evidence type="ECO:0000256" key="14">
    <source>
        <dbReference type="ARBA" id="ARBA00023212"/>
    </source>
</evidence>
<evidence type="ECO:0000256" key="8">
    <source>
        <dbReference type="ARBA" id="ARBA00022692"/>
    </source>
</evidence>
<keyword evidence="18" id="KW-1185">Reference proteome</keyword>
<keyword evidence="12" id="KW-1015">Disulfide bond</keyword>
<proteinExistence type="inferred from homology"/>
<comment type="subcellular location">
    <subcellularLocation>
        <location evidence="3">Cell membrane</location>
        <location evidence="3">Sarcolemma</location>
        <topology evidence="3">Single-pass type II membrane protein</topology>
    </subcellularLocation>
    <subcellularLocation>
        <location evidence="2">Cytoplasm</location>
        <location evidence="2">Cytoskeleton</location>
    </subcellularLocation>
</comment>
<evidence type="ECO:0000256" key="12">
    <source>
        <dbReference type="ARBA" id="ARBA00023157"/>
    </source>
</evidence>
<comment type="subunit">
    <text evidence="15">Cross-link to form 2 major subcomplexes: one consisting of SGCB, SGCD and SGCG and the other consisting of SGCB and SGCD. The association between SGCB and SGCG is particularly strong while SGCA is loosely associated with the other sarcoglycans.</text>
</comment>
<keyword evidence="13" id="KW-0325">Glycoprotein</keyword>
<dbReference type="GO" id="GO:0016012">
    <property type="term" value="C:sarcoglycan complex"/>
    <property type="evidence" value="ECO:0007669"/>
    <property type="project" value="InterPro"/>
</dbReference>
<evidence type="ECO:0000256" key="13">
    <source>
        <dbReference type="ARBA" id="ARBA00023180"/>
    </source>
</evidence>
<feature type="transmembrane region" description="Helical" evidence="16">
    <location>
        <begin position="45"/>
        <end position="72"/>
    </location>
</feature>
<dbReference type="EMBL" id="OV725077">
    <property type="protein sequence ID" value="CAH1390537.1"/>
    <property type="molecule type" value="Genomic_DNA"/>
</dbReference>
<protein>
    <recommendedName>
        <fullName evidence="5">Beta-sarcoglycan</fullName>
    </recommendedName>
</protein>
<reference evidence="17" key="1">
    <citation type="submission" date="2022-01" db="EMBL/GenBank/DDBJ databases">
        <authorList>
            <person name="King R."/>
        </authorList>
    </citation>
    <scope>NUCLEOTIDE SEQUENCE</scope>
</reference>
<comment type="function">
    <text evidence="1">Component of the sarcoglycan complex, a subcomplex of the dystrophin-glycoprotein complex which forms a link between the F-actin cytoskeleton and the extracellular matrix.</text>
</comment>
<evidence type="ECO:0000313" key="17">
    <source>
        <dbReference type="EMBL" id="CAH1390537.1"/>
    </source>
</evidence>
<evidence type="ECO:0000256" key="4">
    <source>
        <dbReference type="ARBA" id="ARBA00007574"/>
    </source>
</evidence>
<keyword evidence="6" id="KW-1003">Cell membrane</keyword>
<dbReference type="PANTHER" id="PTHR21142">
    <property type="entry name" value="SARCOGLYCANS"/>
    <property type="match status" value="1"/>
</dbReference>
<keyword evidence="8 16" id="KW-0812">Transmembrane</keyword>
<evidence type="ECO:0000256" key="15">
    <source>
        <dbReference type="ARBA" id="ARBA00026041"/>
    </source>
</evidence>